<dbReference type="Gene3D" id="2.60.450.10">
    <property type="entry name" value="Lipopolysaccharide (LPS) transport protein A like domain"/>
    <property type="match status" value="1"/>
</dbReference>
<evidence type="ECO:0000256" key="5">
    <source>
        <dbReference type="ARBA" id="ARBA00023136"/>
    </source>
</evidence>
<keyword evidence="2 6" id="KW-0997">Cell inner membrane</keyword>
<dbReference type="GO" id="GO:0017089">
    <property type="term" value="F:glycolipid transfer activity"/>
    <property type="evidence" value="ECO:0007669"/>
    <property type="project" value="TreeGrafter"/>
</dbReference>
<keyword evidence="4 6" id="KW-1133">Transmembrane helix</keyword>
<dbReference type="InterPro" id="IPR010664">
    <property type="entry name" value="LipoPS_assembly_LptC-rel"/>
</dbReference>
<evidence type="ECO:0000256" key="1">
    <source>
        <dbReference type="ARBA" id="ARBA00022475"/>
    </source>
</evidence>
<comment type="function">
    <text evidence="6">Involved in the assembly of lipopolysaccharide (LPS). Required for the translocation of LPS from the inner membrane to the outer membrane. Facilitates the transfer of LPS from the inner membrane to the periplasmic protein LptA. Could be a docking site for LptA.</text>
</comment>
<dbReference type="HAMAP" id="MF_01915">
    <property type="entry name" value="LPS_assembly_LptC"/>
    <property type="match status" value="1"/>
</dbReference>
<dbReference type="Proteomes" id="UP000549250">
    <property type="component" value="Unassembled WGS sequence"/>
</dbReference>
<keyword evidence="3 6" id="KW-0812">Transmembrane</keyword>
<evidence type="ECO:0000256" key="6">
    <source>
        <dbReference type="HAMAP-Rule" id="MF_01915"/>
    </source>
</evidence>
<keyword evidence="1 6" id="KW-1003">Cell membrane</keyword>
<evidence type="ECO:0000256" key="3">
    <source>
        <dbReference type="ARBA" id="ARBA00022692"/>
    </source>
</evidence>
<dbReference type="PANTHER" id="PTHR37481">
    <property type="entry name" value="LIPOPOLYSACCHARIDE EXPORT SYSTEM PROTEIN LPTC"/>
    <property type="match status" value="1"/>
</dbReference>
<proteinExistence type="inferred from homology"/>
<keyword evidence="8" id="KW-1185">Reference proteome</keyword>
<gene>
    <name evidence="6" type="primary">lptC</name>
    <name evidence="7" type="ORF">FHR87_003113</name>
</gene>
<dbReference type="InterPro" id="IPR026265">
    <property type="entry name" value="LptC"/>
</dbReference>
<dbReference type="InterPro" id="IPR052363">
    <property type="entry name" value="LPS_export_LptC"/>
</dbReference>
<dbReference type="GO" id="GO:0015221">
    <property type="term" value="F:lipopolysaccharide transmembrane transporter activity"/>
    <property type="evidence" value="ECO:0007669"/>
    <property type="project" value="InterPro"/>
</dbReference>
<dbReference type="Pfam" id="PF06835">
    <property type="entry name" value="LptC"/>
    <property type="match status" value="1"/>
</dbReference>
<evidence type="ECO:0000313" key="7">
    <source>
        <dbReference type="EMBL" id="MBB3104688.1"/>
    </source>
</evidence>
<sequence length="193" mass="21979">MTRRLRFSLLLTTLAIILAAIGYWKIQPQNLLQEDTSNHPTRSDIDFYVLGSRTVKYLPDGQRQYELTAEKVEHIKSNDISLLTRPDLYVYRSPDSKESPWHVSSEHGEVAAEGKEVELIDKVRVERSDSAGRPLILTTSRLTVLPEKNYAQTQQAVRIEAAEGITTATGMKAYMDESRMHLLSNVRGQHELR</sequence>
<comment type="subunit">
    <text evidence="6">Component of the lipopolysaccharide transport and assembly complex. Interacts with LptA and the LptBFG transporter complex.</text>
</comment>
<organism evidence="7 8">
    <name type="scientific">Azomonas macrocytogenes</name>
    <name type="common">Azotobacter macrocytogenes</name>
    <dbReference type="NCBI Taxonomy" id="69962"/>
    <lineage>
        <taxon>Bacteria</taxon>
        <taxon>Pseudomonadati</taxon>
        <taxon>Pseudomonadota</taxon>
        <taxon>Gammaproteobacteria</taxon>
        <taxon>Pseudomonadales</taxon>
        <taxon>Pseudomonadaceae</taxon>
        <taxon>Azomonas</taxon>
    </lineage>
</organism>
<dbReference type="GO" id="GO:0030288">
    <property type="term" value="C:outer membrane-bounded periplasmic space"/>
    <property type="evidence" value="ECO:0007669"/>
    <property type="project" value="TreeGrafter"/>
</dbReference>
<protein>
    <recommendedName>
        <fullName evidence="6">Lipopolysaccharide export system protein LptC</fullName>
    </recommendedName>
</protein>
<dbReference type="PANTHER" id="PTHR37481:SF1">
    <property type="entry name" value="LIPOPOLYSACCHARIDE EXPORT SYSTEM PROTEIN LPTC"/>
    <property type="match status" value="1"/>
</dbReference>
<dbReference type="NCBIfam" id="TIGR04409">
    <property type="entry name" value="LptC_YrbK"/>
    <property type="match status" value="1"/>
</dbReference>
<accession>A0A839T6G7</accession>
<dbReference type="AlphaFoldDB" id="A0A839T6G7"/>
<dbReference type="GO" id="GO:0005886">
    <property type="term" value="C:plasma membrane"/>
    <property type="evidence" value="ECO:0007669"/>
    <property type="project" value="UniProtKB-SubCell"/>
</dbReference>
<comment type="similarity">
    <text evidence="6">Belongs to the LptC family.</text>
</comment>
<evidence type="ECO:0000256" key="4">
    <source>
        <dbReference type="ARBA" id="ARBA00022989"/>
    </source>
</evidence>
<dbReference type="EMBL" id="JACHXI010000018">
    <property type="protein sequence ID" value="MBB3104688.1"/>
    <property type="molecule type" value="Genomic_DNA"/>
</dbReference>
<comment type="subcellular location">
    <subcellularLocation>
        <location evidence="6">Cell inner membrane</location>
        <topology evidence="6">Single-pass membrane protein</topology>
    </subcellularLocation>
</comment>
<dbReference type="RefSeq" id="WP_183167530.1">
    <property type="nucleotide sequence ID" value="NZ_JACHXI010000018.1"/>
</dbReference>
<comment type="caution">
    <text evidence="7">The sequence shown here is derived from an EMBL/GenBank/DDBJ whole genome shotgun (WGS) entry which is preliminary data.</text>
</comment>
<name>A0A839T6G7_AZOMA</name>
<reference evidence="7 8" key="1">
    <citation type="submission" date="2020-08" db="EMBL/GenBank/DDBJ databases">
        <title>Genomic Encyclopedia of Type Strains, Phase III (KMG-III): the genomes of soil and plant-associated and newly described type strains.</title>
        <authorList>
            <person name="Whitman W."/>
        </authorList>
    </citation>
    <scope>NUCLEOTIDE SEQUENCE [LARGE SCALE GENOMIC DNA]</scope>
    <source>
        <strain evidence="7 8">CECT 4462</strain>
    </source>
</reference>
<evidence type="ECO:0000256" key="2">
    <source>
        <dbReference type="ARBA" id="ARBA00022519"/>
    </source>
</evidence>
<dbReference type="GO" id="GO:0043165">
    <property type="term" value="P:Gram-negative-bacterium-type cell outer membrane assembly"/>
    <property type="evidence" value="ECO:0007669"/>
    <property type="project" value="UniProtKB-UniRule"/>
</dbReference>
<evidence type="ECO:0000313" key="8">
    <source>
        <dbReference type="Proteomes" id="UP000549250"/>
    </source>
</evidence>
<keyword evidence="5 6" id="KW-0472">Membrane</keyword>